<dbReference type="SUPFAM" id="SSF53901">
    <property type="entry name" value="Thiolase-like"/>
    <property type="match status" value="7"/>
</dbReference>
<keyword evidence="2" id="KW-0808">Transferase</keyword>
<dbReference type="Pfam" id="PF00108">
    <property type="entry name" value="Thiolase_N"/>
    <property type="match status" value="3"/>
</dbReference>
<dbReference type="EMBL" id="KQ461073">
    <property type="protein sequence ID" value="KPJ09492.1"/>
    <property type="molecule type" value="Genomic_DNA"/>
</dbReference>
<dbReference type="PANTHER" id="PTHR18919:SF107">
    <property type="entry name" value="ACETYL-COA ACETYLTRANSFERASE, CYTOSOLIC"/>
    <property type="match status" value="1"/>
</dbReference>
<keyword evidence="3" id="KW-0012">Acyltransferase</keyword>
<dbReference type="PROSITE" id="PS00098">
    <property type="entry name" value="THIOLASE_1"/>
    <property type="match status" value="3"/>
</dbReference>
<keyword evidence="7" id="KW-1185">Reference proteome</keyword>
<dbReference type="PANTHER" id="PTHR18919">
    <property type="entry name" value="ACETYL-COA C-ACYLTRANSFERASE"/>
    <property type="match status" value="1"/>
</dbReference>
<dbReference type="InterPro" id="IPR020613">
    <property type="entry name" value="Thiolase_CS"/>
</dbReference>
<name>A0A194QVJ5_PAPMA</name>
<evidence type="ECO:0000256" key="2">
    <source>
        <dbReference type="ARBA" id="ARBA00022679"/>
    </source>
</evidence>
<dbReference type="InterPro" id="IPR020617">
    <property type="entry name" value="Thiolase_C"/>
</dbReference>
<feature type="domain" description="Thiolase N-terminal" evidence="4">
    <location>
        <begin position="764"/>
        <end position="1017"/>
    </location>
</feature>
<evidence type="ECO:0000313" key="6">
    <source>
        <dbReference type="EMBL" id="KPJ09492.1"/>
    </source>
</evidence>
<accession>A0A194QVJ5</accession>
<dbReference type="Gene3D" id="3.40.47.10">
    <property type="match status" value="5"/>
</dbReference>
<feature type="domain" description="Thiolase N-terminal" evidence="4">
    <location>
        <begin position="8"/>
        <end position="267"/>
    </location>
</feature>
<evidence type="ECO:0000259" key="5">
    <source>
        <dbReference type="Pfam" id="PF02803"/>
    </source>
</evidence>
<sequence>MSVAVKGIFIVGAKRTAFGTFGGVFRNTSATELQTAATTAVLREAGVAPDQVDTVVIGQVMSASQVDGIFTPRHSSLKAGIPQERPVLGINRLCGSGFQSIVNSAQDILTGSANISLAGGVENMSQAPFAVRGIRFGTALGTSYAFEDTLWAGLTDTYCGLPMGMTAEKLGAQFGITRAEVDEFALRSQQRWKTANDAGVFKAEIEPLTLTVKRKEVRVEVDEHPRPQTTLEGLNKLPPVFKKEGLVTAGTASGISDGAGALVLASEAAAKNLKPLARLVGWSFVGVDPSIMGIGPVPAIQNLLKVTNMTLNDIDLVEGISDGAGALVLASEAAAKNLKPLARLVGWSYVGVDPSIMGIGPVPAIQNLLKVTNMTLNDIDLVEVDVKEPTENQRRDCFRPSLHTLSIFIVAAKRTPFGKFGGALKDVHQADLLAAAAQDVFKASGISPALVDTVNVGQVYGVNGSADGGLTARHAALKSGVPETRPALAVNRLCGSGFQAVINSAQDILTGAAQVSLAGGTESMSLVPYVVRNTRFGVPLGSSIEFEDVLGKGSVDTYCNFNMAETAENLAEKFKLKREEVDEFALLSQQRWKKAHDSGVFKAELTPVTVRVKRQEVVVDRDEHPRPETTAEGLAKLPVLFRKGGVLTAGNSSGVNDGAGALLLASEAAVSKHQLSPIARLAGWSYVGVDPSIMGIGPVPAIQNLLKVTDMKLDNIDLIEINEAFSPQTLACARSLGLDPSRLNVNGGAIALGHPVGASGARITAHLTHELSYGGPYRDLPASHIFAEAAKDAIHSANLKAEAIDNTVVGNVNFLSQCDGGKTPRYCGTYSGVSLDRPALGVSKACGTGLQSIITGSIDILTGSSKISLVGGTELMSSLPMLVRNVRFGTNLSVKYQMEDHIKKQIIDSYCGLSMEHIAEVVTKKYKLSRDEVDQYALQSHLKWKFAHESKGFKGEITPINVKMKKEIVINTDQIPRIELTAQDLLVLPPIVDDGFIVTTGNSAVPADGAAALVLSDQESVSHHQLTPLARITGWACVGVDPAQACLGAIPAIQKLLAVTNKKIHEVEIFEINETTAIHALATIKELKIDPSRVNVSGGALALGHPVAATGARMATHLVHQIRKGNCKTAVAASSCGGGQGIALMLEAV</sequence>
<evidence type="ECO:0000256" key="3">
    <source>
        <dbReference type="ARBA" id="ARBA00023315"/>
    </source>
</evidence>
<dbReference type="InterPro" id="IPR016039">
    <property type="entry name" value="Thiolase-like"/>
</dbReference>
<evidence type="ECO:0000313" key="7">
    <source>
        <dbReference type="Proteomes" id="UP000053240"/>
    </source>
</evidence>
<comment type="similarity">
    <text evidence="1">Belongs to the thiolase-like superfamily. Thiolase family.</text>
</comment>
<dbReference type="NCBIfam" id="TIGR01930">
    <property type="entry name" value="AcCoA-C-Actrans"/>
    <property type="match status" value="3"/>
</dbReference>
<evidence type="ECO:0000256" key="1">
    <source>
        <dbReference type="ARBA" id="ARBA00010982"/>
    </source>
</evidence>
<evidence type="ECO:0000259" key="4">
    <source>
        <dbReference type="Pfam" id="PF00108"/>
    </source>
</evidence>
<dbReference type="GO" id="GO:0006635">
    <property type="term" value="P:fatty acid beta-oxidation"/>
    <property type="evidence" value="ECO:0007669"/>
    <property type="project" value="TreeGrafter"/>
</dbReference>
<feature type="domain" description="Thiolase N-terminal" evidence="4">
    <location>
        <begin position="407"/>
        <end position="667"/>
    </location>
</feature>
<dbReference type="Proteomes" id="UP000053240">
    <property type="component" value="Unassembled WGS sequence"/>
</dbReference>
<reference evidence="6 7" key="1">
    <citation type="journal article" date="2015" name="Nat. Commun.">
        <title>Outbred genome sequencing and CRISPR/Cas9 gene editing in butterflies.</title>
        <authorList>
            <person name="Li X."/>
            <person name="Fan D."/>
            <person name="Zhang W."/>
            <person name="Liu G."/>
            <person name="Zhang L."/>
            <person name="Zhao L."/>
            <person name="Fang X."/>
            <person name="Chen L."/>
            <person name="Dong Y."/>
            <person name="Chen Y."/>
            <person name="Ding Y."/>
            <person name="Zhao R."/>
            <person name="Feng M."/>
            <person name="Zhu Y."/>
            <person name="Feng Y."/>
            <person name="Jiang X."/>
            <person name="Zhu D."/>
            <person name="Xiang H."/>
            <person name="Feng X."/>
            <person name="Li S."/>
            <person name="Wang J."/>
            <person name="Zhang G."/>
            <person name="Kronforst M.R."/>
            <person name="Wang W."/>
        </authorList>
    </citation>
    <scope>NUCLEOTIDE SEQUENCE [LARGE SCALE GENOMIC DNA]</scope>
    <source>
        <strain evidence="6">Ya'a_city_454_Pm</strain>
        <tissue evidence="6">Whole body</tissue>
    </source>
</reference>
<dbReference type="AlphaFoldDB" id="A0A194QVJ5"/>
<dbReference type="InterPro" id="IPR020616">
    <property type="entry name" value="Thiolase_N"/>
</dbReference>
<dbReference type="InterPro" id="IPR002155">
    <property type="entry name" value="Thiolase"/>
</dbReference>
<organism evidence="6 7">
    <name type="scientific">Papilio machaon</name>
    <name type="common">Old World swallowtail butterfly</name>
    <dbReference type="NCBI Taxonomy" id="76193"/>
    <lineage>
        <taxon>Eukaryota</taxon>
        <taxon>Metazoa</taxon>
        <taxon>Ecdysozoa</taxon>
        <taxon>Arthropoda</taxon>
        <taxon>Hexapoda</taxon>
        <taxon>Insecta</taxon>
        <taxon>Pterygota</taxon>
        <taxon>Neoptera</taxon>
        <taxon>Endopterygota</taxon>
        <taxon>Lepidoptera</taxon>
        <taxon>Glossata</taxon>
        <taxon>Ditrysia</taxon>
        <taxon>Papilionoidea</taxon>
        <taxon>Papilionidae</taxon>
        <taxon>Papilioninae</taxon>
        <taxon>Papilio</taxon>
    </lineage>
</organism>
<protein>
    <submittedName>
        <fullName evidence="6">3-ketoacyl-CoA thiolase, mitochondrial</fullName>
    </submittedName>
</protein>
<feature type="domain" description="Thiolase C-terminal" evidence="5">
    <location>
        <begin position="338"/>
        <end position="385"/>
    </location>
</feature>
<dbReference type="InParanoid" id="A0A194QVJ5"/>
<dbReference type="InterPro" id="IPR020615">
    <property type="entry name" value="Thiolase_acyl_enz_int_AS"/>
</dbReference>
<dbReference type="CDD" id="cd00751">
    <property type="entry name" value="thiolase"/>
    <property type="match status" value="3"/>
</dbReference>
<dbReference type="GO" id="GO:0003985">
    <property type="term" value="F:acetyl-CoA C-acetyltransferase activity"/>
    <property type="evidence" value="ECO:0007669"/>
    <property type="project" value="TreeGrafter"/>
</dbReference>
<dbReference type="FunFam" id="3.40.47.10:FF:000010">
    <property type="entry name" value="Acetyl-CoA acetyltransferase (Thiolase)"/>
    <property type="match status" value="1"/>
</dbReference>
<gene>
    <name evidence="6" type="ORF">RR48_13126</name>
</gene>
<proteinExistence type="inferred from homology"/>
<dbReference type="Pfam" id="PF02803">
    <property type="entry name" value="Thiolase_C"/>
    <property type="match status" value="3"/>
</dbReference>
<dbReference type="STRING" id="76193.A0A194QVJ5"/>
<dbReference type="PROSITE" id="PS00737">
    <property type="entry name" value="THIOLASE_2"/>
    <property type="match status" value="2"/>
</dbReference>
<dbReference type="GO" id="GO:0005739">
    <property type="term" value="C:mitochondrion"/>
    <property type="evidence" value="ECO:0007669"/>
    <property type="project" value="TreeGrafter"/>
</dbReference>
<feature type="domain" description="Thiolase C-terminal" evidence="5">
    <location>
        <begin position="273"/>
        <end position="318"/>
    </location>
</feature>
<feature type="domain" description="Thiolase C-terminal" evidence="5">
    <location>
        <begin position="1026"/>
        <end position="1147"/>
    </location>
</feature>